<sequence length="91" mass="9514">MQSLFMVQGQPAGGGGAEGVAMCRNGINKSGQVACESHDCASLAPHASVPPSWTPLPPFLFPLRLPSTHAQDASRNVTKPLANFAPPQDTF</sequence>
<dbReference type="EMBL" id="OW152822">
    <property type="protein sequence ID" value="CAH2036890.1"/>
    <property type="molecule type" value="Genomic_DNA"/>
</dbReference>
<keyword evidence="3" id="KW-1185">Reference proteome</keyword>
<dbReference type="Proteomes" id="UP000837857">
    <property type="component" value="Chromosome 10"/>
</dbReference>
<name>A0ABN8HQV2_9NEOP</name>
<organism evidence="2 3">
    <name type="scientific">Iphiclides podalirius</name>
    <name type="common">scarce swallowtail</name>
    <dbReference type="NCBI Taxonomy" id="110791"/>
    <lineage>
        <taxon>Eukaryota</taxon>
        <taxon>Metazoa</taxon>
        <taxon>Ecdysozoa</taxon>
        <taxon>Arthropoda</taxon>
        <taxon>Hexapoda</taxon>
        <taxon>Insecta</taxon>
        <taxon>Pterygota</taxon>
        <taxon>Neoptera</taxon>
        <taxon>Endopterygota</taxon>
        <taxon>Lepidoptera</taxon>
        <taxon>Glossata</taxon>
        <taxon>Ditrysia</taxon>
        <taxon>Papilionoidea</taxon>
        <taxon>Papilionidae</taxon>
        <taxon>Papilioninae</taxon>
        <taxon>Iphiclides</taxon>
    </lineage>
</organism>
<feature type="region of interest" description="Disordered" evidence="1">
    <location>
        <begin position="70"/>
        <end position="91"/>
    </location>
</feature>
<evidence type="ECO:0000256" key="1">
    <source>
        <dbReference type="SAM" id="MobiDB-lite"/>
    </source>
</evidence>
<proteinExistence type="predicted"/>
<evidence type="ECO:0000313" key="3">
    <source>
        <dbReference type="Proteomes" id="UP000837857"/>
    </source>
</evidence>
<evidence type="ECO:0000313" key="2">
    <source>
        <dbReference type="EMBL" id="CAH2036890.1"/>
    </source>
</evidence>
<gene>
    <name evidence="2" type="ORF">IPOD504_LOCUS921</name>
</gene>
<accession>A0ABN8HQV2</accession>
<reference evidence="2" key="1">
    <citation type="submission" date="2022-03" db="EMBL/GenBank/DDBJ databases">
        <authorList>
            <person name="Martin H S."/>
        </authorList>
    </citation>
    <scope>NUCLEOTIDE SEQUENCE</scope>
</reference>
<protein>
    <submittedName>
        <fullName evidence="2">Uncharacterized protein</fullName>
    </submittedName>
</protein>
<feature type="non-terminal residue" evidence="2">
    <location>
        <position position="91"/>
    </location>
</feature>